<dbReference type="Pfam" id="PF00156">
    <property type="entry name" value="Pribosyltran"/>
    <property type="match status" value="1"/>
</dbReference>
<accession>A0A8J3TJU2</accession>
<dbReference type="Gene3D" id="3.30.1310.20">
    <property type="entry name" value="PRTase-like"/>
    <property type="match status" value="1"/>
</dbReference>
<dbReference type="InterPro" id="IPR029057">
    <property type="entry name" value="PRTase-like"/>
</dbReference>
<organism evidence="2 3">
    <name type="scientific">Planosporangium mesophilum</name>
    <dbReference type="NCBI Taxonomy" id="689768"/>
    <lineage>
        <taxon>Bacteria</taxon>
        <taxon>Bacillati</taxon>
        <taxon>Actinomycetota</taxon>
        <taxon>Actinomycetes</taxon>
        <taxon>Micromonosporales</taxon>
        <taxon>Micromonosporaceae</taxon>
        <taxon>Planosporangium</taxon>
    </lineage>
</organism>
<gene>
    <name evidence="2" type="ORF">Pme01_55460</name>
</gene>
<dbReference type="Proteomes" id="UP000599074">
    <property type="component" value="Unassembled WGS sequence"/>
</dbReference>
<evidence type="ECO:0000259" key="1">
    <source>
        <dbReference type="Pfam" id="PF00156"/>
    </source>
</evidence>
<proteinExistence type="predicted"/>
<reference evidence="2" key="1">
    <citation type="submission" date="2021-01" db="EMBL/GenBank/DDBJ databases">
        <title>Whole genome shotgun sequence of Planosporangium mesophilum NBRC 109066.</title>
        <authorList>
            <person name="Komaki H."/>
            <person name="Tamura T."/>
        </authorList>
    </citation>
    <scope>NUCLEOTIDE SEQUENCE</scope>
    <source>
        <strain evidence="2">NBRC 109066</strain>
    </source>
</reference>
<dbReference type="SUPFAM" id="SSF53271">
    <property type="entry name" value="PRTase-like"/>
    <property type="match status" value="1"/>
</dbReference>
<dbReference type="Gene3D" id="3.40.50.2020">
    <property type="match status" value="1"/>
</dbReference>
<dbReference type="EMBL" id="BOON01000061">
    <property type="protein sequence ID" value="GII25949.1"/>
    <property type="molecule type" value="Genomic_DNA"/>
</dbReference>
<dbReference type="InterPro" id="IPR000836">
    <property type="entry name" value="PRTase_dom"/>
</dbReference>
<name>A0A8J3TJU2_9ACTN</name>
<dbReference type="CDD" id="cd06223">
    <property type="entry name" value="PRTases_typeI"/>
    <property type="match status" value="1"/>
</dbReference>
<sequence length="215" mass="21878">MPFSDRVEAGRRLALALTHLAGSDVVVLGLPRGGVPVAFEVARALDAPLDVIVVRKIGVPWQPELAMGAVGENGATIVNTAVVQAAQVEPSELAAAAAAARGELDRRVERLRGDRPRVDLAGRTAIVVDDGIATGATARVACGVARAQGADRVVLAVPVGSPHAVAAMADAADEVICVEQPAGFQAVGQYYEDFSATTDADVTALLAQAAAARGS</sequence>
<feature type="domain" description="Phosphoribosyltransferase" evidence="1">
    <location>
        <begin position="19"/>
        <end position="179"/>
    </location>
</feature>
<evidence type="ECO:0000313" key="3">
    <source>
        <dbReference type="Proteomes" id="UP000599074"/>
    </source>
</evidence>
<dbReference type="AlphaFoldDB" id="A0A8J3TJU2"/>
<dbReference type="RefSeq" id="WP_168117409.1">
    <property type="nucleotide sequence ID" value="NZ_BOON01000061.1"/>
</dbReference>
<keyword evidence="3" id="KW-1185">Reference proteome</keyword>
<comment type="caution">
    <text evidence="2">The sequence shown here is derived from an EMBL/GenBank/DDBJ whole genome shotgun (WGS) entry which is preliminary data.</text>
</comment>
<protein>
    <recommendedName>
        <fullName evidence="1">Phosphoribosyltransferase domain-containing protein</fullName>
    </recommendedName>
</protein>
<evidence type="ECO:0000313" key="2">
    <source>
        <dbReference type="EMBL" id="GII25949.1"/>
    </source>
</evidence>